<comment type="caution">
    <text evidence="2">The sequence shown here is derived from an EMBL/GenBank/DDBJ whole genome shotgun (WGS) entry which is preliminary data.</text>
</comment>
<feature type="region of interest" description="Disordered" evidence="1">
    <location>
        <begin position="1"/>
        <end position="34"/>
    </location>
</feature>
<dbReference type="EMBL" id="JACHBC010000001">
    <property type="protein sequence ID" value="MBB5559421.1"/>
    <property type="molecule type" value="Genomic_DNA"/>
</dbReference>
<protein>
    <submittedName>
        <fullName evidence="2">Uncharacterized protein</fullName>
    </submittedName>
</protein>
<evidence type="ECO:0000256" key="1">
    <source>
        <dbReference type="SAM" id="MobiDB-lite"/>
    </source>
</evidence>
<accession>A0A7W8UK03</accession>
<gene>
    <name evidence="2" type="ORF">GGI59_001048</name>
</gene>
<name>A0A7W8UK03_9HYPH</name>
<reference evidence="2 3" key="1">
    <citation type="submission" date="2020-08" db="EMBL/GenBank/DDBJ databases">
        <title>Genomic Encyclopedia of Type Strains, Phase IV (KMG-V): Genome sequencing to study the core and pangenomes of soil and plant-associated prokaryotes.</title>
        <authorList>
            <person name="Whitman W."/>
        </authorList>
    </citation>
    <scope>NUCLEOTIDE SEQUENCE [LARGE SCALE GENOMIC DNA]</scope>
    <source>
        <strain evidence="2 3">SEMIA 4034</strain>
    </source>
</reference>
<feature type="compositionally biased region" description="Polar residues" evidence="1">
    <location>
        <begin position="20"/>
        <end position="34"/>
    </location>
</feature>
<evidence type="ECO:0000313" key="3">
    <source>
        <dbReference type="Proteomes" id="UP000528824"/>
    </source>
</evidence>
<proteinExistence type="predicted"/>
<evidence type="ECO:0000313" key="2">
    <source>
        <dbReference type="EMBL" id="MBB5559421.1"/>
    </source>
</evidence>
<organism evidence="2 3">
    <name type="scientific">Rhizobium lentis</name>
    <dbReference type="NCBI Taxonomy" id="1138194"/>
    <lineage>
        <taxon>Bacteria</taxon>
        <taxon>Pseudomonadati</taxon>
        <taxon>Pseudomonadota</taxon>
        <taxon>Alphaproteobacteria</taxon>
        <taxon>Hyphomicrobiales</taxon>
        <taxon>Rhizobiaceae</taxon>
        <taxon>Rhizobium/Agrobacterium group</taxon>
        <taxon>Rhizobium</taxon>
    </lineage>
</organism>
<keyword evidence="3" id="KW-1185">Reference proteome</keyword>
<dbReference type="AlphaFoldDB" id="A0A7W8UK03"/>
<sequence length="34" mass="3458">MALMVAPSLPAISETPGSRDISSSWSKAAPSIQA</sequence>
<dbReference type="Proteomes" id="UP000528824">
    <property type="component" value="Unassembled WGS sequence"/>
</dbReference>